<evidence type="ECO:0000313" key="6">
    <source>
        <dbReference type="EMBL" id="CAD6194790.1"/>
    </source>
</evidence>
<keyword evidence="7" id="KW-1185">Reference proteome</keyword>
<dbReference type="Pfam" id="PF00335">
    <property type="entry name" value="Tetraspanin"/>
    <property type="match status" value="1"/>
</dbReference>
<reference evidence="6" key="1">
    <citation type="submission" date="2020-10" db="EMBL/GenBank/DDBJ databases">
        <authorList>
            <person name="Kikuchi T."/>
        </authorList>
    </citation>
    <scope>NUCLEOTIDE SEQUENCE</scope>
    <source>
        <strain evidence="6">NKZ352</strain>
    </source>
</reference>
<evidence type="ECO:0008006" key="8">
    <source>
        <dbReference type="Google" id="ProtNLM"/>
    </source>
</evidence>
<organism evidence="6 7">
    <name type="scientific">Caenorhabditis auriculariae</name>
    <dbReference type="NCBI Taxonomy" id="2777116"/>
    <lineage>
        <taxon>Eukaryota</taxon>
        <taxon>Metazoa</taxon>
        <taxon>Ecdysozoa</taxon>
        <taxon>Nematoda</taxon>
        <taxon>Chromadorea</taxon>
        <taxon>Rhabditida</taxon>
        <taxon>Rhabditina</taxon>
        <taxon>Rhabditomorpha</taxon>
        <taxon>Rhabditoidea</taxon>
        <taxon>Rhabditidae</taxon>
        <taxon>Peloderinae</taxon>
        <taxon>Caenorhabditis</taxon>
    </lineage>
</organism>
<feature type="transmembrane region" description="Helical" evidence="5">
    <location>
        <begin position="298"/>
        <end position="326"/>
    </location>
</feature>
<evidence type="ECO:0000256" key="5">
    <source>
        <dbReference type="SAM" id="Phobius"/>
    </source>
</evidence>
<name>A0A8S1HNU3_9PELO</name>
<proteinExistence type="predicted"/>
<dbReference type="InterPro" id="IPR018499">
    <property type="entry name" value="Tetraspanin/Peripherin"/>
</dbReference>
<dbReference type="Gene3D" id="1.10.1450.10">
    <property type="entry name" value="Tetraspanin"/>
    <property type="match status" value="1"/>
</dbReference>
<feature type="transmembrane region" description="Helical" evidence="5">
    <location>
        <begin position="131"/>
        <end position="151"/>
    </location>
</feature>
<feature type="transmembrane region" description="Helical" evidence="5">
    <location>
        <begin position="48"/>
        <end position="74"/>
    </location>
</feature>
<evidence type="ECO:0000256" key="1">
    <source>
        <dbReference type="ARBA" id="ARBA00004141"/>
    </source>
</evidence>
<protein>
    <recommendedName>
        <fullName evidence="8">Tetraspanin</fullName>
    </recommendedName>
</protein>
<keyword evidence="2 5" id="KW-0812">Transmembrane</keyword>
<feature type="transmembrane region" description="Helical" evidence="5">
    <location>
        <begin position="94"/>
        <end position="119"/>
    </location>
</feature>
<dbReference type="InterPro" id="IPR008952">
    <property type="entry name" value="Tetraspanin_EC2_sf"/>
</dbReference>
<keyword evidence="4 5" id="KW-0472">Membrane</keyword>
<dbReference type="AlphaFoldDB" id="A0A8S1HNU3"/>
<evidence type="ECO:0000313" key="7">
    <source>
        <dbReference type="Proteomes" id="UP000835052"/>
    </source>
</evidence>
<gene>
    <name evidence="6" type="ORF">CAUJ_LOCUS10709</name>
</gene>
<comment type="caution">
    <text evidence="6">The sequence shown here is derived from an EMBL/GenBank/DDBJ whole genome shotgun (WGS) entry which is preliminary data.</text>
</comment>
<evidence type="ECO:0000256" key="3">
    <source>
        <dbReference type="ARBA" id="ARBA00022989"/>
    </source>
</evidence>
<evidence type="ECO:0000256" key="4">
    <source>
        <dbReference type="ARBA" id="ARBA00023136"/>
    </source>
</evidence>
<sequence length="397" mass="45536">MMVGYEKIEEMSSAFRVLSICELVQQCRARGLGRLQQRKRPRLERSLYIGYFSECIRCACVLGIFLMLLMIRYGWFSLMLEGQKNFSQEVLNSIYFGLMVWLFLCVAVLVTSFFMISTYYGQRPYSVASSFSINLVFSVAFLAFLAHVAIYESNAETYVKELLVTTLLPYGINGDNFQNFQSQFSCCGLDSPQDYSDPGFFVYNNTIENKAVRTKNNMDWMFIGHNSTFIRFLPRGCCPKINSHCSAIRVSAVAVEEIKRMIAADDYGAVLPYLEIPKEGSFHRKGCVPWAIQKNETILVLIKLFACIFAFFTVVTTAFIIILILYHGSLGRVISYNTVHDSTRCTGVWFFMYLDQPSSEEDYDLDDFSLIEMLKKSNIDNIIRDPEEPKITLNKSR</sequence>
<comment type="subcellular location">
    <subcellularLocation>
        <location evidence="1">Membrane</location>
        <topology evidence="1">Multi-pass membrane protein</topology>
    </subcellularLocation>
</comment>
<dbReference type="EMBL" id="CAJGYM010000047">
    <property type="protein sequence ID" value="CAD6194790.1"/>
    <property type="molecule type" value="Genomic_DNA"/>
</dbReference>
<dbReference type="GO" id="GO:0016020">
    <property type="term" value="C:membrane"/>
    <property type="evidence" value="ECO:0007669"/>
    <property type="project" value="UniProtKB-SubCell"/>
</dbReference>
<dbReference type="OrthoDB" id="71600at2759"/>
<accession>A0A8S1HNU3</accession>
<keyword evidence="3 5" id="KW-1133">Transmembrane helix</keyword>
<evidence type="ECO:0000256" key="2">
    <source>
        <dbReference type="ARBA" id="ARBA00022692"/>
    </source>
</evidence>
<dbReference type="Proteomes" id="UP000835052">
    <property type="component" value="Unassembled WGS sequence"/>
</dbReference>